<evidence type="ECO:0000256" key="2">
    <source>
        <dbReference type="SAM" id="MobiDB-lite"/>
    </source>
</evidence>
<evidence type="ECO:0000313" key="4">
    <source>
        <dbReference type="Proteomes" id="UP000278143"/>
    </source>
</evidence>
<gene>
    <name evidence="3" type="ORF">SYNPS1DRAFT_28469</name>
</gene>
<name>A0A4P9Z075_9FUNG</name>
<dbReference type="EMBL" id="KZ989609">
    <property type="protein sequence ID" value="RKP25806.1"/>
    <property type="molecule type" value="Genomic_DNA"/>
</dbReference>
<dbReference type="AlphaFoldDB" id="A0A4P9Z075"/>
<feature type="coiled-coil region" evidence="1">
    <location>
        <begin position="161"/>
        <end position="199"/>
    </location>
</feature>
<dbReference type="Proteomes" id="UP000278143">
    <property type="component" value="Unassembled WGS sequence"/>
</dbReference>
<keyword evidence="4" id="KW-1185">Reference proteome</keyword>
<feature type="region of interest" description="Disordered" evidence="2">
    <location>
        <begin position="268"/>
        <end position="363"/>
    </location>
</feature>
<accession>A0A4P9Z075</accession>
<proteinExistence type="predicted"/>
<evidence type="ECO:0000313" key="3">
    <source>
        <dbReference type="EMBL" id="RKP25806.1"/>
    </source>
</evidence>
<protein>
    <submittedName>
        <fullName evidence="3">Uncharacterized protein</fullName>
    </submittedName>
</protein>
<reference evidence="4" key="1">
    <citation type="journal article" date="2018" name="Nat. Microbiol.">
        <title>Leveraging single-cell genomics to expand the fungal tree of life.</title>
        <authorList>
            <person name="Ahrendt S.R."/>
            <person name="Quandt C.A."/>
            <person name="Ciobanu D."/>
            <person name="Clum A."/>
            <person name="Salamov A."/>
            <person name="Andreopoulos B."/>
            <person name="Cheng J.F."/>
            <person name="Woyke T."/>
            <person name="Pelin A."/>
            <person name="Henrissat B."/>
            <person name="Reynolds N.K."/>
            <person name="Benny G.L."/>
            <person name="Smith M.E."/>
            <person name="James T.Y."/>
            <person name="Grigoriev I.V."/>
        </authorList>
    </citation>
    <scope>NUCLEOTIDE SEQUENCE [LARGE SCALE GENOMIC DNA]</scope>
    <source>
        <strain evidence="4">Benny S71-1</strain>
    </source>
</reference>
<organism evidence="3 4">
    <name type="scientific">Syncephalis pseudoplumigaleata</name>
    <dbReference type="NCBI Taxonomy" id="1712513"/>
    <lineage>
        <taxon>Eukaryota</taxon>
        <taxon>Fungi</taxon>
        <taxon>Fungi incertae sedis</taxon>
        <taxon>Zoopagomycota</taxon>
        <taxon>Zoopagomycotina</taxon>
        <taxon>Zoopagomycetes</taxon>
        <taxon>Zoopagales</taxon>
        <taxon>Piptocephalidaceae</taxon>
        <taxon>Syncephalis</taxon>
    </lineage>
</organism>
<feature type="region of interest" description="Disordered" evidence="2">
    <location>
        <begin position="233"/>
        <end position="255"/>
    </location>
</feature>
<feature type="non-terminal residue" evidence="3">
    <location>
        <position position="363"/>
    </location>
</feature>
<evidence type="ECO:0000256" key="1">
    <source>
        <dbReference type="SAM" id="Coils"/>
    </source>
</evidence>
<sequence>MGENTVEAAQQAPTHRGHLSIHGESRAGQASRSISCPAGHDEGAMMRMMMAAAILTKQSYVRMPSQLDLLWLLCDWHLQKNKTIREKIDLNFRKPSSAMDKTSMNVLSSMPVGYDKQQRSYWYFGDWPRVYRRAKRHPLQPYAYDAWEVVTTTLDELAGLIEVFRKEFLNTESELKNALQRLLDRATMVQRRKRQVEKSRERAFALLHSNTLRETRTRTKQHVVRYDYETMHIAVSDEEEEEDEDEEEDEETTFVYQRASRRIAMAADARANGGGSHTARSRLTRSSSLLDDDAFESESEKDATTTTTTINTMRASSNKRKRHGTPSTIPPSDHDSSNEEDDDAYEQQQQQQHKYNRHTTSVV</sequence>
<feature type="compositionally biased region" description="Acidic residues" evidence="2">
    <location>
        <begin position="236"/>
        <end position="252"/>
    </location>
</feature>
<keyword evidence="1" id="KW-0175">Coiled coil</keyword>
<dbReference type="PANTHER" id="PTHR42107">
    <property type="entry name" value="YALI0D24453P"/>
    <property type="match status" value="1"/>
</dbReference>
<feature type="region of interest" description="Disordered" evidence="2">
    <location>
        <begin position="1"/>
        <end position="36"/>
    </location>
</feature>
<dbReference type="PANTHER" id="PTHR42107:SF1">
    <property type="entry name" value="WHIM1 DOMAIN-CONTAINING PROTEIN"/>
    <property type="match status" value="1"/>
</dbReference>